<dbReference type="EMBL" id="LHPF02000026">
    <property type="protein sequence ID" value="PSC69472.1"/>
    <property type="molecule type" value="Genomic_DNA"/>
</dbReference>
<keyword evidence="5 8" id="KW-1133">Transmembrane helix</keyword>
<feature type="region of interest" description="Disordered" evidence="7">
    <location>
        <begin position="242"/>
        <end position="315"/>
    </location>
</feature>
<evidence type="ECO:0000313" key="12">
    <source>
        <dbReference type="Proteomes" id="UP000239649"/>
    </source>
</evidence>
<feature type="transmembrane region" description="Helical" evidence="8">
    <location>
        <begin position="80"/>
        <end position="102"/>
    </location>
</feature>
<comment type="caution">
    <text evidence="11">The sequence shown here is derived from an EMBL/GenBank/DDBJ whole genome shotgun (WGS) entry which is preliminary data.</text>
</comment>
<evidence type="ECO:0000256" key="3">
    <source>
        <dbReference type="ARBA" id="ARBA00022448"/>
    </source>
</evidence>
<dbReference type="InterPro" id="IPR045122">
    <property type="entry name" value="Csc1-like"/>
</dbReference>
<feature type="transmembrane region" description="Helical" evidence="8">
    <location>
        <begin position="1087"/>
        <end position="1104"/>
    </location>
</feature>
<dbReference type="GO" id="GO:0005886">
    <property type="term" value="C:plasma membrane"/>
    <property type="evidence" value="ECO:0007669"/>
    <property type="project" value="TreeGrafter"/>
</dbReference>
<name>A0A2P6V5V9_9CHLO</name>
<proteinExistence type="inferred from homology"/>
<feature type="domain" description="CSC1/OSCA1-like 7TM region" evidence="9">
    <location>
        <begin position="844"/>
        <end position="1079"/>
    </location>
</feature>
<feature type="region of interest" description="Disordered" evidence="7">
    <location>
        <begin position="350"/>
        <end position="403"/>
    </location>
</feature>
<dbReference type="InterPro" id="IPR003864">
    <property type="entry name" value="CSC1/OSCA1-like_7TM"/>
</dbReference>
<dbReference type="OrthoDB" id="1689567at2759"/>
<keyword evidence="4 8" id="KW-0812">Transmembrane</keyword>
<dbReference type="Proteomes" id="UP000239649">
    <property type="component" value="Unassembled WGS sequence"/>
</dbReference>
<protein>
    <submittedName>
        <fullName evidence="11">ERD4-related membrane</fullName>
    </submittedName>
</protein>
<evidence type="ECO:0000256" key="2">
    <source>
        <dbReference type="ARBA" id="ARBA00007779"/>
    </source>
</evidence>
<evidence type="ECO:0000313" key="11">
    <source>
        <dbReference type="EMBL" id="PSC69472.1"/>
    </source>
</evidence>
<accession>A0A2P6V5V9</accession>
<feature type="region of interest" description="Disordered" evidence="7">
    <location>
        <begin position="572"/>
        <end position="616"/>
    </location>
</feature>
<evidence type="ECO:0000256" key="8">
    <source>
        <dbReference type="SAM" id="Phobius"/>
    </source>
</evidence>
<organism evidence="11 12">
    <name type="scientific">Micractinium conductrix</name>
    <dbReference type="NCBI Taxonomy" id="554055"/>
    <lineage>
        <taxon>Eukaryota</taxon>
        <taxon>Viridiplantae</taxon>
        <taxon>Chlorophyta</taxon>
        <taxon>core chlorophytes</taxon>
        <taxon>Trebouxiophyceae</taxon>
        <taxon>Chlorellales</taxon>
        <taxon>Chlorellaceae</taxon>
        <taxon>Chlorella clade</taxon>
        <taxon>Micractinium</taxon>
    </lineage>
</organism>
<dbReference type="AlphaFoldDB" id="A0A2P6V5V9"/>
<feature type="compositionally biased region" description="Polar residues" evidence="7">
    <location>
        <begin position="303"/>
        <end position="312"/>
    </location>
</feature>
<dbReference type="InterPro" id="IPR032880">
    <property type="entry name" value="CSC1/OSCA1-like_N"/>
</dbReference>
<feature type="compositionally biased region" description="Low complexity" evidence="7">
    <location>
        <begin position="242"/>
        <end position="252"/>
    </location>
</feature>
<feature type="compositionally biased region" description="Gly residues" evidence="7">
    <location>
        <begin position="379"/>
        <end position="394"/>
    </location>
</feature>
<feature type="region of interest" description="Disordered" evidence="7">
    <location>
        <begin position="321"/>
        <end position="340"/>
    </location>
</feature>
<dbReference type="Pfam" id="PF02714">
    <property type="entry name" value="RSN1_7TM"/>
    <property type="match status" value="1"/>
</dbReference>
<feature type="domain" description="CSC1/OSCA1-like N-terminal transmembrane" evidence="10">
    <location>
        <begin position="1"/>
        <end position="157"/>
    </location>
</feature>
<evidence type="ECO:0000256" key="1">
    <source>
        <dbReference type="ARBA" id="ARBA00004141"/>
    </source>
</evidence>
<dbReference type="Pfam" id="PF13967">
    <property type="entry name" value="RSN1_TM"/>
    <property type="match status" value="1"/>
</dbReference>
<keyword evidence="6 8" id="KW-0472">Membrane</keyword>
<comment type="similarity">
    <text evidence="2">Belongs to the CSC1 (TC 1.A.17) family.</text>
</comment>
<evidence type="ECO:0000256" key="5">
    <source>
        <dbReference type="ARBA" id="ARBA00022989"/>
    </source>
</evidence>
<feature type="transmembrane region" description="Helical" evidence="8">
    <location>
        <begin position="1058"/>
        <end position="1080"/>
    </location>
</feature>
<sequence length="1167" mass="125546">MVVNLIIGLLCMLGFIVWRGSFRVYFNRLYLPQVPDAQRPPPLDVSGHRRLWSWLVPVFTVSDGALLESAGLDALMAQRVLGFGCMAFVPMTILGIGVLLPVNYTAYDDSSDTDGSTSINDTFLKMTMSSVPNKSSLLWIHFSFTFFFIGWVCILLLHYYREFIALRQAYDERLVQSAELDRRCSLLDEPVQPDSARQIVSTLRSRLSMQSGSWAGGSGDGSGGGAGKRSAVHFASYGGADTEGGTAAAATGKPSGEMQEVLSGTASCSVASEPGATSGPQAVLPAGSHSSTGRPPRPKQLGASGSNGSADTDQPLRARFSHTGASSEDGQPEKGDVRGSGHMFDIQQQAAAIDQQQQRQQPVLAPSPFDSGVSMAGVGERGGGSSLAASGGGARAESGGTPQPAALVLDMSGQASGQASVGCGLQWGELAKPFPILLNADAAQFYAVLVVDEAVEEFKARHEGEPWIRGLPAKFRRAPRRSKEKLSAAYQESKALARLNSSKHKEHVEQCERRMQVAERTYAEIFGPEFDRIVPVYDSRATDKLLSKWHVKRARLDRLLLQQQDAEEKLRKLEQEEAQEEAAAGTGGSGPIGSGATGSGSSGAIGSEGTGNGAVTNRAISNVRTVSGSGGAMGSSSGAIRSSASGALASGSGAFDSGAIAGSGSREDAADAEAAPARRAWACCGGGDAAAARRKQMAKLSARLTKLADEVLGAETALADLQGQIEEEQEVAAEALPAPCFFATFHSAQAAAYAARLNLNPMHERMMRALPAPAPNNVNYSALMRGWMARGTRPLVVSIFVAIMILFPIGVFAGLCGTIVSSICGGAPGSTLSARQTWFCASDDKLAEFLRTMISSVLPSILLSVWQAIVLPQWFYNCAQAEGSHHSFTTLDLRCAYWFFLHDVLNVFIGGMLGGSIMASIRRIIDDPKQFFDILGEAVPASSNFFINFISFRGIAMAPFRLFFPHAMVFGSILKWLRLVPRPRTKRDKEAAAPPINCRYSRDLGVLQLTVFVIAFGYAVISPIILPFALLYFVLTWVVWRYQMLYVYQEHYSCGGHYWVYCAHRIVVCLGVMSAFTAAVISVKGGYVAGLILFFTSIAFLLWFDRYLTFRYDAVVDQLPAVGILRAPRATLDERLFVPPPMRRHAVGWTPEWGKAWYGYGVPRYGL</sequence>
<reference evidence="11 12" key="1">
    <citation type="journal article" date="2018" name="Plant J.">
        <title>Genome sequences of Chlorella sorokiniana UTEX 1602 and Micractinium conductrix SAG 241.80: implications to maltose excretion by a green alga.</title>
        <authorList>
            <person name="Arriola M.B."/>
            <person name="Velmurugan N."/>
            <person name="Zhang Y."/>
            <person name="Plunkett M.H."/>
            <person name="Hondzo H."/>
            <person name="Barney B.M."/>
        </authorList>
    </citation>
    <scope>NUCLEOTIDE SEQUENCE [LARGE SCALE GENOMIC DNA]</scope>
    <source>
        <strain evidence="11 12">SAG 241.80</strain>
    </source>
</reference>
<feature type="transmembrane region" description="Helical" evidence="8">
    <location>
        <begin position="931"/>
        <end position="952"/>
    </location>
</feature>
<keyword evidence="12" id="KW-1185">Reference proteome</keyword>
<evidence type="ECO:0000259" key="9">
    <source>
        <dbReference type="Pfam" id="PF02714"/>
    </source>
</evidence>
<comment type="subcellular location">
    <subcellularLocation>
        <location evidence="1">Membrane</location>
        <topology evidence="1">Multi-pass membrane protein</topology>
    </subcellularLocation>
</comment>
<feature type="transmembrane region" description="Helical" evidence="8">
    <location>
        <begin position="138"/>
        <end position="160"/>
    </location>
</feature>
<evidence type="ECO:0000256" key="6">
    <source>
        <dbReference type="ARBA" id="ARBA00023136"/>
    </source>
</evidence>
<dbReference type="PANTHER" id="PTHR13018">
    <property type="entry name" value="PROBABLE MEMBRANE PROTEIN DUF221-RELATED"/>
    <property type="match status" value="1"/>
</dbReference>
<evidence type="ECO:0000259" key="10">
    <source>
        <dbReference type="Pfam" id="PF13967"/>
    </source>
</evidence>
<feature type="transmembrane region" description="Helical" evidence="8">
    <location>
        <begin position="896"/>
        <end position="919"/>
    </location>
</feature>
<evidence type="ECO:0000256" key="7">
    <source>
        <dbReference type="SAM" id="MobiDB-lite"/>
    </source>
</evidence>
<gene>
    <name evidence="11" type="ORF">C2E20_7012</name>
</gene>
<keyword evidence="3" id="KW-0813">Transport</keyword>
<feature type="transmembrane region" description="Helical" evidence="8">
    <location>
        <begin position="794"/>
        <end position="813"/>
    </location>
</feature>
<evidence type="ECO:0000256" key="4">
    <source>
        <dbReference type="ARBA" id="ARBA00022692"/>
    </source>
</evidence>
<dbReference type="GO" id="GO:0005227">
    <property type="term" value="F:calcium-activated cation channel activity"/>
    <property type="evidence" value="ECO:0007669"/>
    <property type="project" value="InterPro"/>
</dbReference>
<feature type="compositionally biased region" description="Low complexity" evidence="7">
    <location>
        <begin position="350"/>
        <end position="361"/>
    </location>
</feature>
<feature type="transmembrane region" description="Helical" evidence="8">
    <location>
        <begin position="853"/>
        <end position="876"/>
    </location>
</feature>
<feature type="compositionally biased region" description="Gly residues" evidence="7">
    <location>
        <begin position="585"/>
        <end position="612"/>
    </location>
</feature>
<dbReference type="PANTHER" id="PTHR13018:SF5">
    <property type="entry name" value="RE44586P"/>
    <property type="match status" value="1"/>
</dbReference>
<feature type="transmembrane region" description="Helical" evidence="8">
    <location>
        <begin position="1009"/>
        <end position="1038"/>
    </location>
</feature>